<feature type="compositionally biased region" description="Low complexity" evidence="12">
    <location>
        <begin position="1"/>
        <end position="19"/>
    </location>
</feature>
<keyword evidence="15" id="KW-1185">Reference proteome</keyword>
<evidence type="ECO:0000256" key="9">
    <source>
        <dbReference type="ARBA" id="ARBA00049308"/>
    </source>
</evidence>
<dbReference type="GO" id="GO:0004712">
    <property type="term" value="F:protein serine/threonine/tyrosine kinase activity"/>
    <property type="evidence" value="ECO:0007669"/>
    <property type="project" value="UniProtKB-EC"/>
</dbReference>
<keyword evidence="5 11" id="KW-0547">Nucleotide-binding</keyword>
<dbReference type="Gene3D" id="3.30.10.30">
    <property type="entry name" value="DYRK"/>
    <property type="match status" value="1"/>
</dbReference>
<evidence type="ECO:0000256" key="11">
    <source>
        <dbReference type="PROSITE-ProRule" id="PRU10141"/>
    </source>
</evidence>
<dbReference type="Gene3D" id="3.30.200.20">
    <property type="entry name" value="Phosphorylase Kinase, domain 1"/>
    <property type="match status" value="1"/>
</dbReference>
<feature type="compositionally biased region" description="Low complexity" evidence="12">
    <location>
        <begin position="231"/>
        <end position="241"/>
    </location>
</feature>
<dbReference type="OrthoDB" id="9332038at2759"/>
<dbReference type="InterPro" id="IPR011009">
    <property type="entry name" value="Kinase-like_dom_sf"/>
</dbReference>
<dbReference type="PANTHER" id="PTHR24058">
    <property type="entry name" value="DUAL SPECIFICITY PROTEIN KINASE"/>
    <property type="match status" value="1"/>
</dbReference>
<dbReference type="InterPro" id="IPR050494">
    <property type="entry name" value="Ser_Thr_dual-spec_kinase"/>
</dbReference>
<dbReference type="EMBL" id="RRYP01000755">
    <property type="protein sequence ID" value="TNV86897.1"/>
    <property type="molecule type" value="Genomic_DNA"/>
</dbReference>
<feature type="compositionally biased region" description="Polar residues" evidence="12">
    <location>
        <begin position="29"/>
        <end position="47"/>
    </location>
</feature>
<evidence type="ECO:0000256" key="6">
    <source>
        <dbReference type="ARBA" id="ARBA00022777"/>
    </source>
</evidence>
<dbReference type="GO" id="GO:0005856">
    <property type="term" value="C:cytoskeleton"/>
    <property type="evidence" value="ECO:0007669"/>
    <property type="project" value="TreeGrafter"/>
</dbReference>
<dbReference type="Proteomes" id="UP000785679">
    <property type="component" value="Unassembled WGS sequence"/>
</dbReference>
<dbReference type="PANTHER" id="PTHR24058:SF22">
    <property type="entry name" value="DUAL SPECIFICITY TYROSINE-PHOSPHORYLATION-REGULATED KINASE 4"/>
    <property type="match status" value="1"/>
</dbReference>
<sequence length="1077" mass="121232">MLGTSQSSSSQGPPNNNVGGVNGIHPNHFYQQTNTNNRVEYNQSGMSTNNGQQQYNTNTSNFNSLDYSDVANSSRRAYNESSQQQSANVKRNNFLNLLNGGANHIEEGVKSPESSSQPNPPTLRKITLNQRILQKNMNRISNTNNVQAMQAQEPVQEAHQPAFAGGVPIRHKKFQSANNKLQINSNSQQRDNSMTSSTTSDQQPMINVARIQQAIQKIYGNQRKNSLNNSQQQAMQPGSQQFAPNFTNGQQFVGSSTQTIEAQSEVPGQIKRKQIKIKPAFGGQQMGSSADTQPTNASTEKSACHVPQLNFSSESTGAPTQQSATSPLNKKLIHQGQIASSSRRQMRETQRSKINNTHQDTARVQEEQEVTNRSHLATGNVTMSEPVVITDQTLLASHRQTSNSQNLVSARHVHDRESQLRQAATSNLKHQTSSDSIGAQNDIQYPLNPQKAIKHFRQYLTAYEIQEVLDFPQIYYVGVGCQKVKGNQSADHNCGYDDAKGNYKIIINDQIGYRYEIREFLGKGSFGIAVKCFDHKKKEYVAIKVIKNKKKYYYQAGVELKILQFLRENDQDDTMNIIHMKDYVIFRKHLCISFELMSINLYDFLKLNDFEGLSLSLIRRFAIQLLYALKYLKEHDVIHCDLKPENILLKDPTKSGIKIIDFGSSCFQDERVYTYIQSRFYRAPEIILGIPYTPAIDMWSFGCIMAEFCIGYPLFPGEDEMEQFSMIMEFCGVPNQQVVTASQRRKKFFNDDGTPILAPNQKNKVRKPASKNLEEVLDTDDRSFVDFVRRCLDWDPETRMSPDEALRHAWILEGLPPKVLIHHQKLHNIPTSELPPHIREQRQQYFLKEQQANQQLNMTQQMPQQQPHQPQQYRSEPRKQQQSYIGQPVNNSTAVIKRVGNQQQQTLIINSVGGMTGVNGIQQMAQSDTQIQQQQQSILSQQQAILLHQSLDANGQLSTTQALQNNLISPRTKKIVMNSQEAASKNHLILKQTVQNPINGGGGGPAANNTQISLENKSLEHTLRNRKIILSSGLKRAEHSNGGDLAPTAARKQIIFPQSANNMNLGGPVVSTNITDL</sequence>
<comment type="caution">
    <text evidence="14">The sequence shown here is derived from an EMBL/GenBank/DDBJ whole genome shotgun (WGS) entry which is preliminary data.</text>
</comment>
<dbReference type="PROSITE" id="PS00107">
    <property type="entry name" value="PROTEIN_KINASE_ATP"/>
    <property type="match status" value="1"/>
</dbReference>
<evidence type="ECO:0000256" key="1">
    <source>
        <dbReference type="ARBA" id="ARBA00008867"/>
    </source>
</evidence>
<reference evidence="14" key="1">
    <citation type="submission" date="2019-06" db="EMBL/GenBank/DDBJ databases">
        <authorList>
            <person name="Zheng W."/>
        </authorList>
    </citation>
    <scope>NUCLEOTIDE SEQUENCE</scope>
    <source>
        <strain evidence="14">QDHG01</strain>
    </source>
</reference>
<dbReference type="InterPro" id="IPR042521">
    <property type="entry name" value="DYRK"/>
</dbReference>
<feature type="binding site" evidence="11">
    <location>
        <position position="544"/>
    </location>
    <ligand>
        <name>ATP</name>
        <dbReference type="ChEBI" id="CHEBI:30616"/>
    </ligand>
</feature>
<dbReference type="GO" id="GO:0005737">
    <property type="term" value="C:cytoplasm"/>
    <property type="evidence" value="ECO:0007669"/>
    <property type="project" value="TreeGrafter"/>
</dbReference>
<keyword evidence="6" id="KW-0418">Kinase</keyword>
<keyword evidence="3" id="KW-0723">Serine/threonine-protein kinase</keyword>
<feature type="compositionally biased region" description="Polar residues" evidence="12">
    <location>
        <begin position="286"/>
        <end position="301"/>
    </location>
</feature>
<evidence type="ECO:0000256" key="2">
    <source>
        <dbReference type="ARBA" id="ARBA00013203"/>
    </source>
</evidence>
<feature type="region of interest" description="Disordered" evidence="12">
    <location>
        <begin position="104"/>
        <end position="123"/>
    </location>
</feature>
<evidence type="ECO:0000256" key="7">
    <source>
        <dbReference type="ARBA" id="ARBA00022840"/>
    </source>
</evidence>
<feature type="compositionally biased region" description="Polar residues" evidence="12">
    <location>
        <begin position="309"/>
        <end position="328"/>
    </location>
</feature>
<feature type="region of interest" description="Disordered" evidence="12">
    <location>
        <begin position="181"/>
        <end position="205"/>
    </location>
</feature>
<gene>
    <name evidence="14" type="ORF">FGO68_gene15768</name>
</gene>
<evidence type="ECO:0000256" key="3">
    <source>
        <dbReference type="ARBA" id="ARBA00022527"/>
    </source>
</evidence>
<evidence type="ECO:0000256" key="5">
    <source>
        <dbReference type="ARBA" id="ARBA00022741"/>
    </source>
</evidence>
<feature type="region of interest" description="Disordered" evidence="12">
    <location>
        <begin position="225"/>
        <end position="251"/>
    </location>
</feature>
<dbReference type="InterPro" id="IPR000719">
    <property type="entry name" value="Prot_kinase_dom"/>
</dbReference>
<comment type="catalytic activity">
    <reaction evidence="9">
        <text>L-threonyl-[protein] + ATP = O-phospho-L-threonyl-[protein] + ADP + H(+)</text>
        <dbReference type="Rhea" id="RHEA:46608"/>
        <dbReference type="Rhea" id="RHEA-COMP:11060"/>
        <dbReference type="Rhea" id="RHEA-COMP:11605"/>
        <dbReference type="ChEBI" id="CHEBI:15378"/>
        <dbReference type="ChEBI" id="CHEBI:30013"/>
        <dbReference type="ChEBI" id="CHEBI:30616"/>
        <dbReference type="ChEBI" id="CHEBI:61977"/>
        <dbReference type="ChEBI" id="CHEBI:456216"/>
        <dbReference type="EC" id="2.7.12.1"/>
    </reaction>
</comment>
<feature type="compositionally biased region" description="Low complexity" evidence="12">
    <location>
        <begin position="48"/>
        <end position="61"/>
    </location>
</feature>
<proteinExistence type="inferred from homology"/>
<comment type="similarity">
    <text evidence="1">Belongs to the protein kinase superfamily. CMGC Ser/Thr protein kinase family. MNB/DYRK subfamily.</text>
</comment>
<dbReference type="GO" id="GO:0005524">
    <property type="term" value="F:ATP binding"/>
    <property type="evidence" value="ECO:0007669"/>
    <property type="project" value="UniProtKB-UniRule"/>
</dbReference>
<organism evidence="14 15">
    <name type="scientific">Halteria grandinella</name>
    <dbReference type="NCBI Taxonomy" id="5974"/>
    <lineage>
        <taxon>Eukaryota</taxon>
        <taxon>Sar</taxon>
        <taxon>Alveolata</taxon>
        <taxon>Ciliophora</taxon>
        <taxon>Intramacronucleata</taxon>
        <taxon>Spirotrichea</taxon>
        <taxon>Stichotrichia</taxon>
        <taxon>Sporadotrichida</taxon>
        <taxon>Halteriidae</taxon>
        <taxon>Halteria</taxon>
    </lineage>
</organism>
<feature type="compositionally biased region" description="Basic and acidic residues" evidence="12">
    <location>
        <begin position="360"/>
        <end position="372"/>
    </location>
</feature>
<evidence type="ECO:0000313" key="14">
    <source>
        <dbReference type="EMBL" id="TNV86897.1"/>
    </source>
</evidence>
<evidence type="ECO:0000256" key="8">
    <source>
        <dbReference type="ARBA" id="ARBA00049003"/>
    </source>
</evidence>
<evidence type="ECO:0000313" key="15">
    <source>
        <dbReference type="Proteomes" id="UP000785679"/>
    </source>
</evidence>
<feature type="region of interest" description="Disordered" evidence="12">
    <location>
        <begin position="1"/>
        <end position="67"/>
    </location>
</feature>
<feature type="region of interest" description="Disordered" evidence="12">
    <location>
        <begin position="280"/>
        <end position="372"/>
    </location>
</feature>
<dbReference type="PROSITE" id="PS00108">
    <property type="entry name" value="PROTEIN_KINASE_ST"/>
    <property type="match status" value="1"/>
</dbReference>
<dbReference type="PROSITE" id="PS50011">
    <property type="entry name" value="PROTEIN_KINASE_DOM"/>
    <property type="match status" value="1"/>
</dbReference>
<evidence type="ECO:0000259" key="13">
    <source>
        <dbReference type="PROSITE" id="PS50011"/>
    </source>
</evidence>
<name>A0A8J8T8Z3_HALGN</name>
<evidence type="ECO:0000256" key="4">
    <source>
        <dbReference type="ARBA" id="ARBA00022679"/>
    </source>
</evidence>
<dbReference type="Gene3D" id="1.10.510.10">
    <property type="entry name" value="Transferase(Phosphotransferase) domain 1"/>
    <property type="match status" value="1"/>
</dbReference>
<dbReference type="CDD" id="cd14210">
    <property type="entry name" value="PKc_DYRK"/>
    <property type="match status" value="1"/>
</dbReference>
<dbReference type="GO" id="GO:0004674">
    <property type="term" value="F:protein serine/threonine kinase activity"/>
    <property type="evidence" value="ECO:0007669"/>
    <property type="project" value="UniProtKB-KW"/>
</dbReference>
<keyword evidence="7 11" id="KW-0067">ATP-binding</keyword>
<dbReference type="EC" id="2.7.12.1" evidence="2"/>
<comment type="catalytic activity">
    <reaction evidence="10">
        <text>L-tyrosyl-[protein] + ATP = O-phospho-L-tyrosyl-[protein] + ADP + H(+)</text>
        <dbReference type="Rhea" id="RHEA:10596"/>
        <dbReference type="Rhea" id="RHEA-COMP:10136"/>
        <dbReference type="Rhea" id="RHEA-COMP:20101"/>
        <dbReference type="ChEBI" id="CHEBI:15378"/>
        <dbReference type="ChEBI" id="CHEBI:30616"/>
        <dbReference type="ChEBI" id="CHEBI:46858"/>
        <dbReference type="ChEBI" id="CHEBI:61978"/>
        <dbReference type="ChEBI" id="CHEBI:456216"/>
        <dbReference type="EC" id="2.7.12.1"/>
    </reaction>
</comment>
<dbReference type="Pfam" id="PF00069">
    <property type="entry name" value="Pkinase"/>
    <property type="match status" value="1"/>
</dbReference>
<dbReference type="InterPro" id="IPR017441">
    <property type="entry name" value="Protein_kinase_ATP_BS"/>
</dbReference>
<evidence type="ECO:0000256" key="10">
    <source>
        <dbReference type="ARBA" id="ARBA00051680"/>
    </source>
</evidence>
<accession>A0A8J8T8Z3</accession>
<feature type="domain" description="Protein kinase" evidence="13">
    <location>
        <begin position="515"/>
        <end position="811"/>
    </location>
</feature>
<keyword evidence="4" id="KW-0808">Transferase</keyword>
<dbReference type="AlphaFoldDB" id="A0A8J8T8Z3"/>
<dbReference type="InterPro" id="IPR008271">
    <property type="entry name" value="Ser/Thr_kinase_AS"/>
</dbReference>
<feature type="compositionally biased region" description="Low complexity" evidence="12">
    <location>
        <begin position="857"/>
        <end position="872"/>
    </location>
</feature>
<dbReference type="SMART" id="SM00220">
    <property type="entry name" value="S_TKc"/>
    <property type="match status" value="1"/>
</dbReference>
<dbReference type="SUPFAM" id="SSF56112">
    <property type="entry name" value="Protein kinase-like (PK-like)"/>
    <property type="match status" value="1"/>
</dbReference>
<comment type="catalytic activity">
    <reaction evidence="8">
        <text>L-seryl-[protein] + ATP = O-phospho-L-seryl-[protein] + ADP + H(+)</text>
        <dbReference type="Rhea" id="RHEA:17989"/>
        <dbReference type="Rhea" id="RHEA-COMP:9863"/>
        <dbReference type="Rhea" id="RHEA-COMP:11604"/>
        <dbReference type="ChEBI" id="CHEBI:15378"/>
        <dbReference type="ChEBI" id="CHEBI:29999"/>
        <dbReference type="ChEBI" id="CHEBI:30616"/>
        <dbReference type="ChEBI" id="CHEBI:83421"/>
        <dbReference type="ChEBI" id="CHEBI:456216"/>
        <dbReference type="EC" id="2.7.12.1"/>
    </reaction>
</comment>
<evidence type="ECO:0000256" key="12">
    <source>
        <dbReference type="SAM" id="MobiDB-lite"/>
    </source>
</evidence>
<protein>
    <recommendedName>
        <fullName evidence="2">dual-specificity kinase</fullName>
        <ecNumber evidence="2">2.7.12.1</ecNumber>
    </recommendedName>
</protein>
<feature type="region of interest" description="Disordered" evidence="12">
    <location>
        <begin position="857"/>
        <end position="885"/>
    </location>
</feature>
<feature type="compositionally biased region" description="Polar residues" evidence="12">
    <location>
        <begin position="242"/>
        <end position="251"/>
    </location>
</feature>